<evidence type="ECO:0000313" key="4">
    <source>
        <dbReference type="EMBL" id="GLJ77077.1"/>
    </source>
</evidence>
<accession>A0A9W6HB63</accession>
<sequence length="137" mass="14967">MTENNRDEYPDEAGYPDGAGFLSETQPELVDEVKAGAAPSTGIDFFIVDNEADKTFEAVSGDTLIGGITYRVQDDVVTLIHTYVYPEFQGQGVASELVRRVLDQIRSGGRTIVIECPVVKAFVEKHPEYQSLVSPPA</sequence>
<dbReference type="Gene3D" id="3.40.630.30">
    <property type="match status" value="1"/>
</dbReference>
<comment type="caution">
    <text evidence="4">The sequence shown here is derived from an EMBL/GenBank/DDBJ whole genome shotgun (WGS) entry which is preliminary data.</text>
</comment>
<reference evidence="4" key="2">
    <citation type="submission" date="2023-01" db="EMBL/GenBank/DDBJ databases">
        <authorList>
            <person name="Sun Q."/>
            <person name="Evtushenko L."/>
        </authorList>
    </citation>
    <scope>NUCLEOTIDE SEQUENCE</scope>
    <source>
        <strain evidence="4">VKM Ac-1401</strain>
    </source>
</reference>
<reference evidence="4" key="1">
    <citation type="journal article" date="2014" name="Int. J. Syst. Evol. Microbiol.">
        <title>Complete genome sequence of Corynebacterium casei LMG S-19264T (=DSM 44701T), isolated from a smear-ripened cheese.</title>
        <authorList>
            <consortium name="US DOE Joint Genome Institute (JGI-PGF)"/>
            <person name="Walter F."/>
            <person name="Albersmeier A."/>
            <person name="Kalinowski J."/>
            <person name="Ruckert C."/>
        </authorList>
    </citation>
    <scope>NUCLEOTIDE SEQUENCE</scope>
    <source>
        <strain evidence="4">VKM Ac-1401</strain>
    </source>
</reference>
<dbReference type="CDD" id="cd04301">
    <property type="entry name" value="NAT_SF"/>
    <property type="match status" value="1"/>
</dbReference>
<dbReference type="GO" id="GO:0016747">
    <property type="term" value="F:acyltransferase activity, transferring groups other than amino-acyl groups"/>
    <property type="evidence" value="ECO:0007669"/>
    <property type="project" value="InterPro"/>
</dbReference>
<feature type="domain" description="N-acetyltransferase" evidence="3">
    <location>
        <begin position="48"/>
        <end position="134"/>
    </location>
</feature>
<feature type="domain" description="N-acetyltransferase" evidence="2">
    <location>
        <begin position="20"/>
        <end position="137"/>
    </location>
</feature>
<dbReference type="InterPro" id="IPR000182">
    <property type="entry name" value="GNAT_dom"/>
</dbReference>
<feature type="region of interest" description="Disordered" evidence="1">
    <location>
        <begin position="1"/>
        <end position="21"/>
    </location>
</feature>
<dbReference type="Proteomes" id="UP001142372">
    <property type="component" value="Unassembled WGS sequence"/>
</dbReference>
<dbReference type="PANTHER" id="PTHR31435">
    <property type="entry name" value="PROTEIN NATD1"/>
    <property type="match status" value="1"/>
</dbReference>
<gene>
    <name evidence="4" type="ORF">GCM10017584_26510</name>
</gene>
<evidence type="ECO:0000256" key="1">
    <source>
        <dbReference type="SAM" id="MobiDB-lite"/>
    </source>
</evidence>
<evidence type="ECO:0000259" key="2">
    <source>
        <dbReference type="PROSITE" id="PS51186"/>
    </source>
</evidence>
<dbReference type="Pfam" id="PF14542">
    <property type="entry name" value="Acetyltransf_CG"/>
    <property type="match status" value="1"/>
</dbReference>
<dbReference type="PROSITE" id="PS51186">
    <property type="entry name" value="GNAT"/>
    <property type="match status" value="1"/>
</dbReference>
<protein>
    <recommendedName>
        <fullName evidence="6">N-acetyltransferase</fullName>
    </recommendedName>
</protein>
<dbReference type="SUPFAM" id="SSF55729">
    <property type="entry name" value="Acyl-CoA N-acyltransferases (Nat)"/>
    <property type="match status" value="1"/>
</dbReference>
<dbReference type="InterPro" id="IPR045057">
    <property type="entry name" value="Gcn5-rel_NAT"/>
</dbReference>
<dbReference type="PANTHER" id="PTHR31435:SF10">
    <property type="entry name" value="BSR4717 PROTEIN"/>
    <property type="match status" value="1"/>
</dbReference>
<dbReference type="RefSeq" id="WP_271177728.1">
    <property type="nucleotide sequence ID" value="NZ_BAAAJO010000004.1"/>
</dbReference>
<dbReference type="PROSITE" id="PS51729">
    <property type="entry name" value="GNAT_YJDJ"/>
    <property type="match status" value="1"/>
</dbReference>
<proteinExistence type="predicted"/>
<evidence type="ECO:0000259" key="3">
    <source>
        <dbReference type="PROSITE" id="PS51729"/>
    </source>
</evidence>
<evidence type="ECO:0008006" key="6">
    <source>
        <dbReference type="Google" id="ProtNLM"/>
    </source>
</evidence>
<dbReference type="InterPro" id="IPR031165">
    <property type="entry name" value="GNAT_YJDJ"/>
</dbReference>
<evidence type="ECO:0000313" key="5">
    <source>
        <dbReference type="Proteomes" id="UP001142372"/>
    </source>
</evidence>
<organism evidence="4 5">
    <name type="scientific">Leifsonia poae</name>
    <dbReference type="NCBI Taxonomy" id="110933"/>
    <lineage>
        <taxon>Bacteria</taxon>
        <taxon>Bacillati</taxon>
        <taxon>Actinomycetota</taxon>
        <taxon>Actinomycetes</taxon>
        <taxon>Micrococcales</taxon>
        <taxon>Microbacteriaceae</taxon>
        <taxon>Leifsonia</taxon>
    </lineage>
</organism>
<dbReference type="EMBL" id="BSEN01000013">
    <property type="protein sequence ID" value="GLJ77077.1"/>
    <property type="molecule type" value="Genomic_DNA"/>
</dbReference>
<dbReference type="AlphaFoldDB" id="A0A9W6HB63"/>
<keyword evidence="5" id="KW-1185">Reference proteome</keyword>
<name>A0A9W6HB63_9MICO</name>
<dbReference type="InterPro" id="IPR016181">
    <property type="entry name" value="Acyl_CoA_acyltransferase"/>
</dbReference>